<protein>
    <submittedName>
        <fullName evidence="5">Uncharacterized protein</fullName>
    </submittedName>
</protein>
<evidence type="ECO:0000256" key="1">
    <source>
        <dbReference type="ARBA" id="ARBA00010838"/>
    </source>
</evidence>
<dbReference type="Gene3D" id="3.20.20.80">
    <property type="entry name" value="Glycosidases"/>
    <property type="match status" value="1"/>
</dbReference>
<evidence type="ECO:0000313" key="5">
    <source>
        <dbReference type="EMBL" id="KAK9726311.1"/>
    </source>
</evidence>
<dbReference type="GO" id="GO:0005975">
    <property type="term" value="P:carbohydrate metabolic process"/>
    <property type="evidence" value="ECO:0007669"/>
    <property type="project" value="InterPro"/>
</dbReference>
<dbReference type="Proteomes" id="UP001443914">
    <property type="component" value="Unassembled WGS sequence"/>
</dbReference>
<dbReference type="PANTHER" id="PTHR10353:SF29">
    <property type="entry name" value="BETA-GLUCOSIDASE 11"/>
    <property type="match status" value="1"/>
</dbReference>
<keyword evidence="6" id="KW-1185">Reference proteome</keyword>
<reference evidence="5" key="1">
    <citation type="submission" date="2024-03" db="EMBL/GenBank/DDBJ databases">
        <title>WGS assembly of Saponaria officinalis var. Norfolk2.</title>
        <authorList>
            <person name="Jenkins J."/>
            <person name="Shu S."/>
            <person name="Grimwood J."/>
            <person name="Barry K."/>
            <person name="Goodstein D."/>
            <person name="Schmutz J."/>
            <person name="Leebens-Mack J."/>
            <person name="Osbourn A."/>
        </authorList>
    </citation>
    <scope>NUCLEOTIDE SEQUENCE [LARGE SCALE GENOMIC DNA]</scope>
    <source>
        <strain evidence="5">JIC</strain>
    </source>
</reference>
<evidence type="ECO:0000256" key="4">
    <source>
        <dbReference type="SAM" id="Phobius"/>
    </source>
</evidence>
<organism evidence="5 6">
    <name type="scientific">Saponaria officinalis</name>
    <name type="common">Common soapwort</name>
    <name type="synonym">Lychnis saponaria</name>
    <dbReference type="NCBI Taxonomy" id="3572"/>
    <lineage>
        <taxon>Eukaryota</taxon>
        <taxon>Viridiplantae</taxon>
        <taxon>Streptophyta</taxon>
        <taxon>Embryophyta</taxon>
        <taxon>Tracheophyta</taxon>
        <taxon>Spermatophyta</taxon>
        <taxon>Magnoliopsida</taxon>
        <taxon>eudicotyledons</taxon>
        <taxon>Gunneridae</taxon>
        <taxon>Pentapetalae</taxon>
        <taxon>Caryophyllales</taxon>
        <taxon>Caryophyllaceae</taxon>
        <taxon>Caryophylleae</taxon>
        <taxon>Saponaria</taxon>
    </lineage>
</organism>
<dbReference type="AlphaFoldDB" id="A0AAW1L0J5"/>
<dbReference type="PANTHER" id="PTHR10353">
    <property type="entry name" value="GLYCOSYL HYDROLASE"/>
    <property type="match status" value="1"/>
</dbReference>
<dbReference type="InterPro" id="IPR017853">
    <property type="entry name" value="GH"/>
</dbReference>
<dbReference type="PROSITE" id="PS00653">
    <property type="entry name" value="GLYCOSYL_HYDROL_F1_2"/>
    <property type="match status" value="1"/>
</dbReference>
<proteinExistence type="inferred from homology"/>
<name>A0AAW1L0J5_SAPOF</name>
<dbReference type="FunFam" id="3.20.20.80:FF:000041">
    <property type="entry name" value="Beta-glucosidase 7"/>
    <property type="match status" value="1"/>
</dbReference>
<evidence type="ECO:0000256" key="3">
    <source>
        <dbReference type="RuleBase" id="RU003690"/>
    </source>
</evidence>
<keyword evidence="4" id="KW-0812">Transmembrane</keyword>
<comment type="caution">
    <text evidence="5">The sequence shown here is derived from an EMBL/GenBank/DDBJ whole genome shotgun (WGS) entry which is preliminary data.</text>
</comment>
<dbReference type="SUPFAM" id="SSF51445">
    <property type="entry name" value="(Trans)glycosidases"/>
    <property type="match status" value="1"/>
</dbReference>
<keyword evidence="4" id="KW-1133">Transmembrane helix</keyword>
<dbReference type="InterPro" id="IPR001360">
    <property type="entry name" value="Glyco_hydro_1"/>
</dbReference>
<accession>A0AAW1L0J5</accession>
<dbReference type="PRINTS" id="PR00131">
    <property type="entry name" value="GLHYDRLASE1"/>
</dbReference>
<sequence>MTRVNPRRMSSLSVAISFILVHICVGILFCVGKVGANTKEYNRDDFPPDFIFGAGSSAYQVEGAASEDGRTASTADGYAHGSFADNGDVSCDQYHKYKEDVQLMVDTGLDAYRLSISWSRLIPNGRGPINPKGLEYYNNLINELINNGIQPYVTLLHQDLPFALEEEYGGFSSPRIVEDFTAYANVCFREFGDRVQHWTTINEANLFGLILNVVWKEPSKSNVTLENYDPYLPGHHALLAHASAVKLYRNYHQAKQHGSIGISLYTYYFVPFSNSAEDQLATQRSYTFFIDWFMHPLIYGDYPKVIKRIVGPRLPIVTKSDSELLKGSFDFIGLNYYTFVMAKYDLSHLETKTTSERDMNTIWIYANGGDPQKKEPFANTPWALQGVLEHFKQLYNNPPLFIYENGQSTNCSTTSVDDFSRVEYLRDHVGSLLESLRNGSNVKGYFAWSFLDVFEFMYGYERSFGLYYVNFSDVDLGRYPKQSQKWYSTFLKRSITIAPELASQQEVHVI</sequence>
<dbReference type="Pfam" id="PF00232">
    <property type="entry name" value="Glyco_hydro_1"/>
    <property type="match status" value="1"/>
</dbReference>
<dbReference type="GO" id="GO:0008422">
    <property type="term" value="F:beta-glucosidase activity"/>
    <property type="evidence" value="ECO:0007669"/>
    <property type="project" value="TreeGrafter"/>
</dbReference>
<evidence type="ECO:0000256" key="2">
    <source>
        <dbReference type="ARBA" id="ARBA00022801"/>
    </source>
</evidence>
<dbReference type="InterPro" id="IPR033132">
    <property type="entry name" value="GH_1_N_CS"/>
</dbReference>
<feature type="transmembrane region" description="Helical" evidence="4">
    <location>
        <begin position="12"/>
        <end position="36"/>
    </location>
</feature>
<keyword evidence="2" id="KW-0378">Hydrolase</keyword>
<evidence type="ECO:0000313" key="6">
    <source>
        <dbReference type="Proteomes" id="UP001443914"/>
    </source>
</evidence>
<gene>
    <name evidence="5" type="ORF">RND81_05G205300</name>
</gene>
<comment type="similarity">
    <text evidence="1 3">Belongs to the glycosyl hydrolase 1 family.</text>
</comment>
<keyword evidence="4" id="KW-0472">Membrane</keyword>
<dbReference type="EMBL" id="JBDFQZ010000005">
    <property type="protein sequence ID" value="KAK9726311.1"/>
    <property type="molecule type" value="Genomic_DNA"/>
</dbReference>